<protein>
    <submittedName>
        <fullName evidence="1">Uncharacterized protein</fullName>
    </submittedName>
</protein>
<evidence type="ECO:0000313" key="1">
    <source>
        <dbReference type="EMBL" id="MBX62598.1"/>
    </source>
</evidence>
<organism evidence="1">
    <name type="scientific">Rhizophora mucronata</name>
    <name type="common">Asiatic mangrove</name>
    <dbReference type="NCBI Taxonomy" id="61149"/>
    <lineage>
        <taxon>Eukaryota</taxon>
        <taxon>Viridiplantae</taxon>
        <taxon>Streptophyta</taxon>
        <taxon>Embryophyta</taxon>
        <taxon>Tracheophyta</taxon>
        <taxon>Spermatophyta</taxon>
        <taxon>Magnoliopsida</taxon>
        <taxon>eudicotyledons</taxon>
        <taxon>Gunneridae</taxon>
        <taxon>Pentapetalae</taxon>
        <taxon>rosids</taxon>
        <taxon>fabids</taxon>
        <taxon>Malpighiales</taxon>
        <taxon>Rhizophoraceae</taxon>
        <taxon>Rhizophora</taxon>
    </lineage>
</organism>
<dbReference type="EMBL" id="GGEC01082114">
    <property type="protein sequence ID" value="MBX62598.1"/>
    <property type="molecule type" value="Transcribed_RNA"/>
</dbReference>
<proteinExistence type="predicted"/>
<dbReference type="AlphaFoldDB" id="A0A2P2Q6J4"/>
<accession>A0A2P2Q6J4</accession>
<sequence>MYSVIWGSGLRLSDYFMLVIAYLFI</sequence>
<reference evidence="1" key="1">
    <citation type="submission" date="2018-02" db="EMBL/GenBank/DDBJ databases">
        <title>Rhizophora mucronata_Transcriptome.</title>
        <authorList>
            <person name="Meera S.P."/>
            <person name="Sreeshan A."/>
            <person name="Augustine A."/>
        </authorList>
    </citation>
    <scope>NUCLEOTIDE SEQUENCE</scope>
    <source>
        <tissue evidence="1">Leaf</tissue>
    </source>
</reference>
<name>A0A2P2Q6J4_RHIMU</name>